<gene>
    <name evidence="2" type="ORF">ACFFRI_15835</name>
</gene>
<sequence>MHLTLRRSAGAAAALATVLTTVLGSTLIGSSPAQAATLDVTYDAVGTSTIKSTGSVVDLGPTTLTTALESADGSFTGHLPLPTSTAEFKLAGFLPVQATVDFIEAAPVTGALVRSGATTTVTSTATYFIKLSHVKIGGIPAFVGNQCRTAAPVVIPANSPAGQTFNIISGGRLAGTYTIGSFQNCNLSTGLLNLIVPGAGNTVDLTVSNGRLG</sequence>
<accession>A0ABV5KCR2</accession>
<feature type="chain" id="PRO_5047105518" evidence="1">
    <location>
        <begin position="36"/>
        <end position="213"/>
    </location>
</feature>
<keyword evidence="1" id="KW-0732">Signal</keyword>
<organism evidence="2 3">
    <name type="scientific">Nocardioides plantarum</name>
    <dbReference type="NCBI Taxonomy" id="29299"/>
    <lineage>
        <taxon>Bacteria</taxon>
        <taxon>Bacillati</taxon>
        <taxon>Actinomycetota</taxon>
        <taxon>Actinomycetes</taxon>
        <taxon>Propionibacteriales</taxon>
        <taxon>Nocardioidaceae</taxon>
        <taxon>Nocardioides</taxon>
    </lineage>
</organism>
<evidence type="ECO:0000313" key="3">
    <source>
        <dbReference type="Proteomes" id="UP001589750"/>
    </source>
</evidence>
<keyword evidence="3" id="KW-1185">Reference proteome</keyword>
<name>A0ABV5KCR2_9ACTN</name>
<evidence type="ECO:0000313" key="2">
    <source>
        <dbReference type="EMBL" id="MFB9314527.1"/>
    </source>
</evidence>
<reference evidence="2 3" key="1">
    <citation type="submission" date="2024-09" db="EMBL/GenBank/DDBJ databases">
        <authorList>
            <person name="Sun Q."/>
            <person name="Mori K."/>
        </authorList>
    </citation>
    <scope>NUCLEOTIDE SEQUENCE [LARGE SCALE GENOMIC DNA]</scope>
    <source>
        <strain evidence="2 3">JCM 9626</strain>
    </source>
</reference>
<dbReference type="RefSeq" id="WP_140010175.1">
    <property type="nucleotide sequence ID" value="NZ_JBHMDG010000021.1"/>
</dbReference>
<feature type="signal peptide" evidence="1">
    <location>
        <begin position="1"/>
        <end position="35"/>
    </location>
</feature>
<proteinExistence type="predicted"/>
<dbReference type="EMBL" id="JBHMDG010000021">
    <property type="protein sequence ID" value="MFB9314527.1"/>
    <property type="molecule type" value="Genomic_DNA"/>
</dbReference>
<protein>
    <submittedName>
        <fullName evidence="2">Uncharacterized protein</fullName>
    </submittedName>
</protein>
<dbReference type="Proteomes" id="UP001589750">
    <property type="component" value="Unassembled WGS sequence"/>
</dbReference>
<evidence type="ECO:0000256" key="1">
    <source>
        <dbReference type="SAM" id="SignalP"/>
    </source>
</evidence>
<comment type="caution">
    <text evidence="2">The sequence shown here is derived from an EMBL/GenBank/DDBJ whole genome shotgun (WGS) entry which is preliminary data.</text>
</comment>